<keyword evidence="1" id="KW-0472">Membrane</keyword>
<evidence type="ECO:0000313" key="2">
    <source>
        <dbReference type="EMBL" id="KAF4948528.1"/>
    </source>
</evidence>
<evidence type="ECO:0000313" key="3">
    <source>
        <dbReference type="Proteomes" id="UP000604273"/>
    </source>
</evidence>
<dbReference type="EMBL" id="JABFAI010000260">
    <property type="protein sequence ID" value="KAF4948528.1"/>
    <property type="molecule type" value="Genomic_DNA"/>
</dbReference>
<protein>
    <submittedName>
        <fullName evidence="2">Uncharacterized protein</fullName>
    </submittedName>
</protein>
<organism evidence="2 3">
    <name type="scientific">Fusarium gaditjirri</name>
    <dbReference type="NCBI Taxonomy" id="282569"/>
    <lineage>
        <taxon>Eukaryota</taxon>
        <taxon>Fungi</taxon>
        <taxon>Dikarya</taxon>
        <taxon>Ascomycota</taxon>
        <taxon>Pezizomycotina</taxon>
        <taxon>Sordariomycetes</taxon>
        <taxon>Hypocreomycetidae</taxon>
        <taxon>Hypocreales</taxon>
        <taxon>Nectriaceae</taxon>
        <taxon>Fusarium</taxon>
        <taxon>Fusarium nisikadoi species complex</taxon>
    </lineage>
</organism>
<reference evidence="2" key="1">
    <citation type="journal article" date="2020" name="BMC Genomics">
        <title>Correction to: Identification and distribution of gene clusters required for synthesis of sphingolipid metabolism inhibitors in diverse species of the filamentous fungus Fusarium.</title>
        <authorList>
            <person name="Kim H.S."/>
            <person name="Lohmar J.M."/>
            <person name="Busman M."/>
            <person name="Brown D.W."/>
            <person name="Naumann T.A."/>
            <person name="Divon H.H."/>
            <person name="Lysoe E."/>
            <person name="Uhlig S."/>
            <person name="Proctor R.H."/>
        </authorList>
    </citation>
    <scope>NUCLEOTIDE SEQUENCE</scope>
    <source>
        <strain evidence="2">NRRL 45417</strain>
    </source>
</reference>
<dbReference type="OrthoDB" id="5063405at2759"/>
<proteinExistence type="predicted"/>
<accession>A0A8H4WRW6</accession>
<name>A0A8H4WRW6_9HYPO</name>
<keyword evidence="1" id="KW-1133">Transmembrane helix</keyword>
<keyword evidence="3" id="KW-1185">Reference proteome</keyword>
<dbReference type="AlphaFoldDB" id="A0A8H4WRW6"/>
<gene>
    <name evidence="2" type="ORF">FGADI_9592</name>
</gene>
<feature type="transmembrane region" description="Helical" evidence="1">
    <location>
        <begin position="15"/>
        <end position="33"/>
    </location>
</feature>
<comment type="caution">
    <text evidence="2">The sequence shown here is derived from an EMBL/GenBank/DDBJ whole genome shotgun (WGS) entry which is preliminary data.</text>
</comment>
<sequence length="96" mass="11126">MFWSAYTHSMPHAEWFGELSMLLLLFIALRYGITFRWGPNPGRQRGANVRRRDGEIQFELSLADFEITADASLSDAVTKYHPANHSLRFLFTLTDF</sequence>
<dbReference type="Proteomes" id="UP000604273">
    <property type="component" value="Unassembled WGS sequence"/>
</dbReference>
<reference evidence="2" key="2">
    <citation type="submission" date="2020-05" db="EMBL/GenBank/DDBJ databases">
        <authorList>
            <person name="Kim H.-S."/>
            <person name="Proctor R.H."/>
            <person name="Brown D.W."/>
        </authorList>
    </citation>
    <scope>NUCLEOTIDE SEQUENCE</scope>
    <source>
        <strain evidence="2">NRRL 45417</strain>
    </source>
</reference>
<keyword evidence="1" id="KW-0812">Transmembrane</keyword>
<evidence type="ECO:0000256" key="1">
    <source>
        <dbReference type="SAM" id="Phobius"/>
    </source>
</evidence>